<accession>D7FK38</accession>
<dbReference type="CDD" id="cd03801">
    <property type="entry name" value="GT4_PimA-like"/>
    <property type="match status" value="1"/>
</dbReference>
<dbReference type="Proteomes" id="UP000002630">
    <property type="component" value="Linkage Group LG22"/>
</dbReference>
<proteinExistence type="predicted"/>
<evidence type="ECO:0000256" key="2">
    <source>
        <dbReference type="SAM" id="MobiDB-lite"/>
    </source>
</evidence>
<dbReference type="EMBL" id="FN649747">
    <property type="protein sequence ID" value="CBJ29248.1"/>
    <property type="molecule type" value="Genomic_DNA"/>
</dbReference>
<keyword evidence="1" id="KW-0808">Transferase</keyword>
<dbReference type="OrthoDB" id="192785at2759"/>
<dbReference type="Pfam" id="PF00534">
    <property type="entry name" value="Glycos_transf_1"/>
    <property type="match status" value="1"/>
</dbReference>
<dbReference type="InterPro" id="IPR050194">
    <property type="entry name" value="Glycosyltransferase_grp1"/>
</dbReference>
<feature type="region of interest" description="Disordered" evidence="2">
    <location>
        <begin position="542"/>
        <end position="561"/>
    </location>
</feature>
<keyword evidence="5" id="KW-1185">Reference proteome</keyword>
<dbReference type="SUPFAM" id="SSF53756">
    <property type="entry name" value="UDP-Glycosyltransferase/glycogen phosphorylase"/>
    <property type="match status" value="1"/>
</dbReference>
<gene>
    <name evidence="4" type="ORF">Esi_0140_0032</name>
</gene>
<dbReference type="GO" id="GO:0016757">
    <property type="term" value="F:glycosyltransferase activity"/>
    <property type="evidence" value="ECO:0007669"/>
    <property type="project" value="UniProtKB-KW"/>
</dbReference>
<evidence type="ECO:0000313" key="5">
    <source>
        <dbReference type="Proteomes" id="UP000002630"/>
    </source>
</evidence>
<dbReference type="EMBL" id="FN648001">
    <property type="protein sequence ID" value="CBJ29248.1"/>
    <property type="molecule type" value="Genomic_DNA"/>
</dbReference>
<dbReference type="Gene3D" id="3.40.50.2000">
    <property type="entry name" value="Glycogen Phosphorylase B"/>
    <property type="match status" value="1"/>
</dbReference>
<evidence type="ECO:0000259" key="3">
    <source>
        <dbReference type="Pfam" id="PF00534"/>
    </source>
</evidence>
<keyword evidence="1" id="KW-0328">Glycosyltransferase</keyword>
<organism evidence="4 5">
    <name type="scientific">Ectocarpus siliculosus</name>
    <name type="common">Brown alga</name>
    <name type="synonym">Conferva siliculosa</name>
    <dbReference type="NCBI Taxonomy" id="2880"/>
    <lineage>
        <taxon>Eukaryota</taxon>
        <taxon>Sar</taxon>
        <taxon>Stramenopiles</taxon>
        <taxon>Ochrophyta</taxon>
        <taxon>PX clade</taxon>
        <taxon>Phaeophyceae</taxon>
        <taxon>Ectocarpales</taxon>
        <taxon>Ectocarpaceae</taxon>
        <taxon>Ectocarpus</taxon>
    </lineage>
</organism>
<dbReference type="InParanoid" id="D7FK38"/>
<evidence type="ECO:0000313" key="4">
    <source>
        <dbReference type="EMBL" id="CBJ29248.1"/>
    </source>
</evidence>
<dbReference type="AlphaFoldDB" id="D7FK38"/>
<sequence length="751" mass="79419">MPPTQSSRWQVFNDELSSFEGTGKIVSISCPACTALAISTLPDAFAACDGPYRVRAVNSENGVVAWVHVSDERCTMLHDHAGSSLLAIDGSIEVGKASSFGGAAVSDPLYKEWWTEITRNVSTLQYLGVDAGVVCTAASQTTRLVFDLTKTGQTTTPCNDTNNADTKAEATACTSARFKLSSQQNGSIISSTSSTVHLQIDDAAGLMQSGAMSTGVADLGLAETAADDGGPARALLIKVVVDGVEATKISLKEASTKGVLLSFDDLQGTHAFEISMLETQAGSEVCLAETAMILEIFTAEPHIVTGRPSIRRKLSPSSSGIVTREGGPQVTRVVFLGDLEVLDGYKLSTLHLMKNLPTNFRASTLDLSCASGDLPVKDLFDKEGIEVFHLCIEIPNEVWNSVQAQGVTIFAFLYSALVGAPTWNDVVSVHPGVALALSDLYHHLVKFDVLVMSNGGKDTDAYVLQIARLAGVRTRMVNLGAIAGGYMSPLFSGATTLVGPSHYVAHNPTVIRNAGGLPIKVCHPVMDAARVLEAARSCHATRVQMPDQPETRPGTGEGGADDALAGALPPARFIMVGQVSSEKTPGVFVRSIAVLQRRWVAGGRQGMRQVEGVMVGKGPILRQMEKLALDLRTGVRFTGALSIDKVPCEVQLATALVLPSMCPETFGMVGPEAMLLGVPLVTFGFGGSGELVRHMENGLLVAEPTPRALADALELLARDTALRDRLGAAARLDALRALSIPEMVACHVNEF</sequence>
<dbReference type="PANTHER" id="PTHR45947:SF3">
    <property type="entry name" value="SULFOQUINOVOSYL TRANSFERASE SQD2"/>
    <property type="match status" value="1"/>
</dbReference>
<feature type="domain" description="Glycosyl transferase family 1" evidence="3">
    <location>
        <begin position="571"/>
        <end position="731"/>
    </location>
</feature>
<dbReference type="PANTHER" id="PTHR45947">
    <property type="entry name" value="SULFOQUINOVOSYL TRANSFERASE SQD2"/>
    <property type="match status" value="1"/>
</dbReference>
<evidence type="ECO:0000256" key="1">
    <source>
        <dbReference type="ARBA" id="ARBA00022676"/>
    </source>
</evidence>
<protein>
    <submittedName>
        <fullName evidence="4">Glycosyltransferase, family GT4</fullName>
    </submittedName>
</protein>
<name>D7FK38_ECTSI</name>
<reference evidence="4 5" key="1">
    <citation type="journal article" date="2010" name="Nature">
        <title>The Ectocarpus genome and the independent evolution of multicellularity in brown algae.</title>
        <authorList>
            <person name="Cock J.M."/>
            <person name="Sterck L."/>
            <person name="Rouze P."/>
            <person name="Scornet D."/>
            <person name="Allen A.E."/>
            <person name="Amoutzias G."/>
            <person name="Anthouard V."/>
            <person name="Artiguenave F."/>
            <person name="Aury J.M."/>
            <person name="Badger J.H."/>
            <person name="Beszteri B."/>
            <person name="Billiau K."/>
            <person name="Bonnet E."/>
            <person name="Bothwell J.H."/>
            <person name="Bowler C."/>
            <person name="Boyen C."/>
            <person name="Brownlee C."/>
            <person name="Carrano C.J."/>
            <person name="Charrier B."/>
            <person name="Cho G.Y."/>
            <person name="Coelho S.M."/>
            <person name="Collen J."/>
            <person name="Corre E."/>
            <person name="Da Silva C."/>
            <person name="Delage L."/>
            <person name="Delaroque N."/>
            <person name="Dittami S.M."/>
            <person name="Doulbeau S."/>
            <person name="Elias M."/>
            <person name="Farnham G."/>
            <person name="Gachon C.M."/>
            <person name="Gschloessl B."/>
            <person name="Heesch S."/>
            <person name="Jabbari K."/>
            <person name="Jubin C."/>
            <person name="Kawai H."/>
            <person name="Kimura K."/>
            <person name="Kloareg B."/>
            <person name="Kupper F.C."/>
            <person name="Lang D."/>
            <person name="Le Bail A."/>
            <person name="Leblanc C."/>
            <person name="Lerouge P."/>
            <person name="Lohr M."/>
            <person name="Lopez P.J."/>
            <person name="Martens C."/>
            <person name="Maumus F."/>
            <person name="Michel G."/>
            <person name="Miranda-Saavedra D."/>
            <person name="Morales J."/>
            <person name="Moreau H."/>
            <person name="Motomura T."/>
            <person name="Nagasato C."/>
            <person name="Napoli C.A."/>
            <person name="Nelson D.R."/>
            <person name="Nyvall-Collen P."/>
            <person name="Peters A.F."/>
            <person name="Pommier C."/>
            <person name="Potin P."/>
            <person name="Poulain J."/>
            <person name="Quesneville H."/>
            <person name="Read B."/>
            <person name="Rensing S.A."/>
            <person name="Ritter A."/>
            <person name="Rousvoal S."/>
            <person name="Samanta M."/>
            <person name="Samson G."/>
            <person name="Schroeder D.C."/>
            <person name="Segurens B."/>
            <person name="Strittmatter M."/>
            <person name="Tonon T."/>
            <person name="Tregear J.W."/>
            <person name="Valentin K."/>
            <person name="von Dassow P."/>
            <person name="Yamagishi T."/>
            <person name="Van de Peer Y."/>
            <person name="Wincker P."/>
        </authorList>
    </citation>
    <scope>NUCLEOTIDE SEQUENCE [LARGE SCALE GENOMIC DNA]</scope>
    <source>
        <strain evidence="5">Ec32 / CCAP1310/4</strain>
    </source>
</reference>
<dbReference type="InterPro" id="IPR001296">
    <property type="entry name" value="Glyco_trans_1"/>
</dbReference>